<proteinExistence type="predicted"/>
<dbReference type="PANTHER" id="PTHR47623">
    <property type="entry name" value="OS09G0287300 PROTEIN"/>
    <property type="match status" value="1"/>
</dbReference>
<comment type="caution">
    <text evidence="1">The sequence shown here is derived from an EMBL/GenBank/DDBJ whole genome shotgun (WGS) entry which is preliminary data.</text>
</comment>
<dbReference type="AlphaFoldDB" id="A0A366H446"/>
<gene>
    <name evidence="1" type="ORF">DES53_11767</name>
</gene>
<evidence type="ECO:0000313" key="1">
    <source>
        <dbReference type="EMBL" id="RBP36356.1"/>
    </source>
</evidence>
<name>A0A366H446_9BACT</name>
<accession>A0A366H446</accession>
<dbReference type="EMBL" id="QNRR01000017">
    <property type="protein sequence ID" value="RBP36356.1"/>
    <property type="molecule type" value="Genomic_DNA"/>
</dbReference>
<protein>
    <submittedName>
        <fullName evidence="1">Phosphohistidine phosphatase</fullName>
    </submittedName>
</protein>
<dbReference type="Proteomes" id="UP000253426">
    <property type="component" value="Unassembled WGS sequence"/>
</dbReference>
<evidence type="ECO:0000313" key="2">
    <source>
        <dbReference type="Proteomes" id="UP000253426"/>
    </source>
</evidence>
<dbReference type="InterPro" id="IPR013078">
    <property type="entry name" value="His_Pase_superF_clade-1"/>
</dbReference>
<dbReference type="Gene3D" id="3.40.50.1240">
    <property type="entry name" value="Phosphoglycerate mutase-like"/>
    <property type="match status" value="1"/>
</dbReference>
<reference evidence="1 2" key="1">
    <citation type="submission" date="2018-06" db="EMBL/GenBank/DDBJ databases">
        <title>Genomic Encyclopedia of Type Strains, Phase IV (KMG-IV): sequencing the most valuable type-strain genomes for metagenomic binning, comparative biology and taxonomic classification.</title>
        <authorList>
            <person name="Goeker M."/>
        </authorList>
    </citation>
    <scope>NUCLEOTIDE SEQUENCE [LARGE SCALE GENOMIC DNA]</scope>
    <source>
        <strain evidence="1 2">DSM 25532</strain>
    </source>
</reference>
<dbReference type="InterPro" id="IPR029033">
    <property type="entry name" value="His_PPase_superfam"/>
</dbReference>
<sequence>MKYLTVIRHAKSDWNTGVSDHERPLNERGLRNAPIVARFLGRTYLGMNETVALLPRPDRLVTSTAMRAKTTARIMQEELGYNPGVVVEEPRIYLAEARALLAVVREFDDAWSHVMLFGHNDGLSDFVRKLLQRDHLGKSMPTCAAALLEIPWPSWAAVDWDEARLVGYVTPKLIEKRFPESEEPKGAEDHSQ</sequence>
<dbReference type="PANTHER" id="PTHR47623:SF1">
    <property type="entry name" value="OS09G0287300 PROTEIN"/>
    <property type="match status" value="1"/>
</dbReference>
<keyword evidence="2" id="KW-1185">Reference proteome</keyword>
<dbReference type="SUPFAM" id="SSF53254">
    <property type="entry name" value="Phosphoglycerate mutase-like"/>
    <property type="match status" value="1"/>
</dbReference>
<dbReference type="RefSeq" id="WP_170157524.1">
    <property type="nucleotide sequence ID" value="NZ_QNRR01000017.1"/>
</dbReference>
<dbReference type="Pfam" id="PF00300">
    <property type="entry name" value="His_Phos_1"/>
    <property type="match status" value="1"/>
</dbReference>
<dbReference type="CDD" id="cd07067">
    <property type="entry name" value="HP_PGM_like"/>
    <property type="match status" value="1"/>
</dbReference>
<organism evidence="1 2">
    <name type="scientific">Roseimicrobium gellanilyticum</name>
    <dbReference type="NCBI Taxonomy" id="748857"/>
    <lineage>
        <taxon>Bacteria</taxon>
        <taxon>Pseudomonadati</taxon>
        <taxon>Verrucomicrobiota</taxon>
        <taxon>Verrucomicrobiia</taxon>
        <taxon>Verrucomicrobiales</taxon>
        <taxon>Verrucomicrobiaceae</taxon>
        <taxon>Roseimicrobium</taxon>
    </lineage>
</organism>